<keyword evidence="7" id="KW-0215">Deoxyribonucleotide synthesis</keyword>
<keyword evidence="4" id="KW-0479">Metal-binding</keyword>
<dbReference type="Proteomes" id="UP001302812">
    <property type="component" value="Unassembled WGS sequence"/>
</dbReference>
<keyword evidence="5" id="KW-0560">Oxidoreductase</keyword>
<evidence type="ECO:0000256" key="6">
    <source>
        <dbReference type="ARBA" id="ARBA00023004"/>
    </source>
</evidence>
<comment type="similarity">
    <text evidence="2">Belongs to the ribonucleoside diphosphate reductase small chain family.</text>
</comment>
<dbReference type="PANTHER" id="PTHR23409">
    <property type="entry name" value="RIBONUCLEOSIDE-DIPHOSPHATE REDUCTASE SMALL CHAIN"/>
    <property type="match status" value="1"/>
</dbReference>
<evidence type="ECO:0000256" key="2">
    <source>
        <dbReference type="ARBA" id="ARBA00009303"/>
    </source>
</evidence>
<evidence type="ECO:0000313" key="10">
    <source>
        <dbReference type="EMBL" id="KAK4115010.1"/>
    </source>
</evidence>
<name>A0AAN6YV03_9PEZI</name>
<gene>
    <name evidence="10" type="ORF">N656DRAFT_776062</name>
</gene>
<dbReference type="InterPro" id="IPR000358">
    <property type="entry name" value="RNR_small_fam"/>
</dbReference>
<feature type="region of interest" description="Disordered" evidence="8">
    <location>
        <begin position="395"/>
        <end position="417"/>
    </location>
</feature>
<evidence type="ECO:0000256" key="3">
    <source>
        <dbReference type="ARBA" id="ARBA00012274"/>
    </source>
</evidence>
<dbReference type="Gene3D" id="1.10.620.20">
    <property type="entry name" value="Ribonucleotide Reductase, subunit A"/>
    <property type="match status" value="1"/>
</dbReference>
<feature type="transmembrane region" description="Helical" evidence="9">
    <location>
        <begin position="237"/>
        <end position="258"/>
    </location>
</feature>
<dbReference type="RefSeq" id="XP_064672580.1">
    <property type="nucleotide sequence ID" value="XM_064814560.1"/>
</dbReference>
<reference evidence="10" key="2">
    <citation type="submission" date="2023-05" db="EMBL/GenBank/DDBJ databases">
        <authorList>
            <consortium name="Lawrence Berkeley National Laboratory"/>
            <person name="Steindorff A."/>
            <person name="Hensen N."/>
            <person name="Bonometti L."/>
            <person name="Westerberg I."/>
            <person name="Brannstrom I.O."/>
            <person name="Guillou S."/>
            <person name="Cros-Aarteil S."/>
            <person name="Calhoun S."/>
            <person name="Haridas S."/>
            <person name="Kuo A."/>
            <person name="Mondo S."/>
            <person name="Pangilinan J."/>
            <person name="Riley R."/>
            <person name="Labutti K."/>
            <person name="Andreopoulos B."/>
            <person name="Lipzen A."/>
            <person name="Chen C."/>
            <person name="Yanf M."/>
            <person name="Daum C."/>
            <person name="Ng V."/>
            <person name="Clum A."/>
            <person name="Ohm R."/>
            <person name="Martin F."/>
            <person name="Silar P."/>
            <person name="Natvig D."/>
            <person name="Lalanne C."/>
            <person name="Gautier V."/>
            <person name="Ament-Velasquez S.L."/>
            <person name="Kruys A."/>
            <person name="Hutchinson M.I."/>
            <person name="Powell A.J."/>
            <person name="Barry K."/>
            <person name="Miller A.N."/>
            <person name="Grigoriev I.V."/>
            <person name="Debuchy R."/>
            <person name="Gladieux P."/>
            <person name="Thoren M.H."/>
            <person name="Johannesson H."/>
        </authorList>
    </citation>
    <scope>NUCLEOTIDE SEQUENCE</scope>
    <source>
        <strain evidence="10">CBS 508.74</strain>
    </source>
</reference>
<evidence type="ECO:0000256" key="7">
    <source>
        <dbReference type="ARBA" id="ARBA00023116"/>
    </source>
</evidence>
<keyword evidence="11" id="KW-1185">Reference proteome</keyword>
<dbReference type="Pfam" id="PF00268">
    <property type="entry name" value="Ribonuc_red_sm"/>
    <property type="match status" value="1"/>
</dbReference>
<dbReference type="PROSITE" id="PS00368">
    <property type="entry name" value="RIBORED_SMALL"/>
    <property type="match status" value="1"/>
</dbReference>
<evidence type="ECO:0000256" key="1">
    <source>
        <dbReference type="ARBA" id="ARBA00001962"/>
    </source>
</evidence>
<keyword evidence="9" id="KW-0812">Transmembrane</keyword>
<keyword evidence="9" id="KW-1133">Transmembrane helix</keyword>
<evidence type="ECO:0000256" key="4">
    <source>
        <dbReference type="ARBA" id="ARBA00022723"/>
    </source>
</evidence>
<sequence length="417" mass="47379">MTTQITPSKQAASAIEAFKMESPVKKLDFSASNKENAPFDADLATLEAEIDANHQKSIMESTKESEKPAVVPEAKSDVADEPLLQENPQRFVLFPIKYHEIWQMYKKAEASFWTAEEIDLSKDLHDWNNRLNDDEKYFISHILAFFAASDGIVNENLVERFSGEVQVPEARCFYGFQIMMENIHSETYSLLIDTYIKEPAQRTHLFNAIDTIPCIRKKADWALRWITDQKSTFAQRLVAFAAVEGIFFSGAFASIFWLKKRGLMPGLTFSNELISRDEGLHTDFACLLFSHLNNRPSKQVIQEIIVDAVKIEQEFLTEALPCALLGMNANLMKQYIEFVADRLLVALGNEKVYRSTNPFDFMENISLGGKTNFFEKRVGEYQKAGVMAGTKKLSANQTEQEEVKGDNGGDFTFDEDF</sequence>
<dbReference type="PANTHER" id="PTHR23409:SF18">
    <property type="entry name" value="RIBONUCLEOSIDE-DIPHOSPHATE REDUCTASE SUBUNIT M2"/>
    <property type="match status" value="1"/>
</dbReference>
<dbReference type="GO" id="GO:0009263">
    <property type="term" value="P:deoxyribonucleotide biosynthetic process"/>
    <property type="evidence" value="ECO:0007669"/>
    <property type="project" value="UniProtKB-KW"/>
</dbReference>
<protein>
    <recommendedName>
        <fullName evidence="3">ribonucleoside-diphosphate reductase</fullName>
        <ecNumber evidence="3">1.17.4.1</ecNumber>
    </recommendedName>
</protein>
<dbReference type="GeneID" id="89938685"/>
<organism evidence="10 11">
    <name type="scientific">Canariomyces notabilis</name>
    <dbReference type="NCBI Taxonomy" id="2074819"/>
    <lineage>
        <taxon>Eukaryota</taxon>
        <taxon>Fungi</taxon>
        <taxon>Dikarya</taxon>
        <taxon>Ascomycota</taxon>
        <taxon>Pezizomycotina</taxon>
        <taxon>Sordariomycetes</taxon>
        <taxon>Sordariomycetidae</taxon>
        <taxon>Sordariales</taxon>
        <taxon>Chaetomiaceae</taxon>
        <taxon>Canariomyces</taxon>
    </lineage>
</organism>
<dbReference type="EC" id="1.17.4.1" evidence="3"/>
<dbReference type="GO" id="GO:0004748">
    <property type="term" value="F:ribonucleoside-diphosphate reductase activity, thioredoxin disulfide as acceptor"/>
    <property type="evidence" value="ECO:0007669"/>
    <property type="project" value="UniProtKB-EC"/>
</dbReference>
<dbReference type="GO" id="GO:0046872">
    <property type="term" value="F:metal ion binding"/>
    <property type="evidence" value="ECO:0007669"/>
    <property type="project" value="UniProtKB-KW"/>
</dbReference>
<keyword evidence="9" id="KW-0472">Membrane</keyword>
<dbReference type="InterPro" id="IPR009078">
    <property type="entry name" value="Ferritin-like_SF"/>
</dbReference>
<comment type="caution">
    <text evidence="10">The sequence shown here is derived from an EMBL/GenBank/DDBJ whole genome shotgun (WGS) entry which is preliminary data.</text>
</comment>
<comment type="cofactor">
    <cofactor evidence="1">
        <name>Fe cation</name>
        <dbReference type="ChEBI" id="CHEBI:24875"/>
    </cofactor>
</comment>
<keyword evidence="6" id="KW-0408">Iron</keyword>
<proteinExistence type="inferred from homology"/>
<evidence type="ECO:0000256" key="5">
    <source>
        <dbReference type="ARBA" id="ARBA00023002"/>
    </source>
</evidence>
<dbReference type="InterPro" id="IPR030475">
    <property type="entry name" value="RNR_small_AS"/>
</dbReference>
<reference evidence="10" key="1">
    <citation type="journal article" date="2023" name="Mol. Phylogenet. Evol.">
        <title>Genome-scale phylogeny and comparative genomics of the fungal order Sordariales.</title>
        <authorList>
            <person name="Hensen N."/>
            <person name="Bonometti L."/>
            <person name="Westerberg I."/>
            <person name="Brannstrom I.O."/>
            <person name="Guillou S."/>
            <person name="Cros-Aarteil S."/>
            <person name="Calhoun S."/>
            <person name="Haridas S."/>
            <person name="Kuo A."/>
            <person name="Mondo S."/>
            <person name="Pangilinan J."/>
            <person name="Riley R."/>
            <person name="LaButti K."/>
            <person name="Andreopoulos B."/>
            <person name="Lipzen A."/>
            <person name="Chen C."/>
            <person name="Yan M."/>
            <person name="Daum C."/>
            <person name="Ng V."/>
            <person name="Clum A."/>
            <person name="Steindorff A."/>
            <person name="Ohm R.A."/>
            <person name="Martin F."/>
            <person name="Silar P."/>
            <person name="Natvig D.O."/>
            <person name="Lalanne C."/>
            <person name="Gautier V."/>
            <person name="Ament-Velasquez S.L."/>
            <person name="Kruys A."/>
            <person name="Hutchinson M.I."/>
            <person name="Powell A.J."/>
            <person name="Barry K."/>
            <person name="Miller A.N."/>
            <person name="Grigoriev I.V."/>
            <person name="Debuchy R."/>
            <person name="Gladieux P."/>
            <person name="Hiltunen Thoren M."/>
            <person name="Johannesson H."/>
        </authorList>
    </citation>
    <scope>NUCLEOTIDE SEQUENCE</scope>
    <source>
        <strain evidence="10">CBS 508.74</strain>
    </source>
</reference>
<dbReference type="EMBL" id="MU853335">
    <property type="protein sequence ID" value="KAK4115010.1"/>
    <property type="molecule type" value="Genomic_DNA"/>
</dbReference>
<evidence type="ECO:0000256" key="8">
    <source>
        <dbReference type="SAM" id="MobiDB-lite"/>
    </source>
</evidence>
<accession>A0AAN6YV03</accession>
<dbReference type="CDD" id="cd01049">
    <property type="entry name" value="RNRR2"/>
    <property type="match status" value="1"/>
</dbReference>
<dbReference type="InterPro" id="IPR012348">
    <property type="entry name" value="RNR-like"/>
</dbReference>
<dbReference type="AlphaFoldDB" id="A0AAN6YV03"/>
<dbReference type="InterPro" id="IPR033909">
    <property type="entry name" value="RNR_small"/>
</dbReference>
<evidence type="ECO:0000256" key="9">
    <source>
        <dbReference type="SAM" id="Phobius"/>
    </source>
</evidence>
<dbReference type="FunFam" id="1.10.620.20:FF:000004">
    <property type="entry name" value="Ribonucleoside-diphosphate reductase subunit M2 B"/>
    <property type="match status" value="1"/>
</dbReference>
<dbReference type="SUPFAM" id="SSF47240">
    <property type="entry name" value="Ferritin-like"/>
    <property type="match status" value="1"/>
</dbReference>
<evidence type="ECO:0000313" key="11">
    <source>
        <dbReference type="Proteomes" id="UP001302812"/>
    </source>
</evidence>